<keyword evidence="4" id="KW-1185">Reference proteome</keyword>
<dbReference type="Proteomes" id="UP000045051">
    <property type="component" value="Unassembled WGS sequence"/>
</dbReference>
<dbReference type="Gene3D" id="3.60.21.10">
    <property type="match status" value="1"/>
</dbReference>
<protein>
    <submittedName>
        <fullName evidence="3">Bacterial capsule synthesis protein</fullName>
    </submittedName>
</protein>
<dbReference type="PANTHER" id="PTHR33393">
    <property type="entry name" value="POLYGLUTAMINE SYNTHESIS ACCESSORY PROTEIN RV0574C-RELATED"/>
    <property type="match status" value="1"/>
</dbReference>
<dbReference type="RefSeq" id="WP_042343420.1">
    <property type="nucleotide sequence ID" value="NZ_CDOI01000057.1"/>
</dbReference>
<proteinExistence type="inferred from homology"/>
<organism evidence="3 4">
    <name type="scientific">Capnocytophaga canis</name>
    <dbReference type="NCBI Taxonomy" id="1848903"/>
    <lineage>
        <taxon>Bacteria</taxon>
        <taxon>Pseudomonadati</taxon>
        <taxon>Bacteroidota</taxon>
        <taxon>Flavobacteriia</taxon>
        <taxon>Flavobacteriales</taxon>
        <taxon>Flavobacteriaceae</taxon>
        <taxon>Capnocytophaga</taxon>
    </lineage>
</organism>
<dbReference type="SUPFAM" id="SSF56300">
    <property type="entry name" value="Metallo-dependent phosphatases"/>
    <property type="match status" value="1"/>
</dbReference>
<evidence type="ECO:0000259" key="2">
    <source>
        <dbReference type="SMART" id="SM00854"/>
    </source>
</evidence>
<dbReference type="EMBL" id="CDOI01000057">
    <property type="protein sequence ID" value="CEN43986.1"/>
    <property type="molecule type" value="Genomic_DNA"/>
</dbReference>
<accession>A0A0B7HWC9</accession>
<name>A0A0B7HWC9_9FLAO</name>
<evidence type="ECO:0000256" key="1">
    <source>
        <dbReference type="ARBA" id="ARBA00005662"/>
    </source>
</evidence>
<dbReference type="CDD" id="cd07381">
    <property type="entry name" value="MPP_CapA"/>
    <property type="match status" value="1"/>
</dbReference>
<comment type="similarity">
    <text evidence="1">Belongs to the CapA family.</text>
</comment>
<dbReference type="InterPro" id="IPR029052">
    <property type="entry name" value="Metallo-depent_PP-like"/>
</dbReference>
<evidence type="ECO:0000313" key="4">
    <source>
        <dbReference type="Proteomes" id="UP000045051"/>
    </source>
</evidence>
<dbReference type="InterPro" id="IPR052169">
    <property type="entry name" value="CW_Biosynth-Accessory"/>
</dbReference>
<dbReference type="AlphaFoldDB" id="A0A0B7HWC9"/>
<feature type="domain" description="Capsule synthesis protein CapA" evidence="2">
    <location>
        <begin position="26"/>
        <end position="273"/>
    </location>
</feature>
<sequence length="363" mass="41583">MKRKLFFIFLLHFFAIKAQESNNSVSLLFMGDIMGHSPQIEGAYDNEKKAYDYIPVFEKVKHIFQKHDFVIGNLEVTLAGKPFKGYPQFSSPDELAVACKESGIGVLVTANNHSCDRGKQGIIRTLDVLDSLQIAHTGTFRNQEEFEKNNLLVLSKNHITIGILNYTYGTNGLPIPKPTVVNLIDLEKMKVDIQKAKEQVLDQLIVVIHWGVEYQQIQHKEQEKIADFLFNNGVDIIIGGHPHVLQPMHYYPKNALHNGRLLVYSLGNFVSNQRKPNTDGGAMFELTLLKDEQGTHIVDSGYHLVWVNRSPKENKKYLYEVLPCREYENANFKDLDVKAIESMKTFIQNSRDLFKRNTFIEEK</sequence>
<gene>
    <name evidence="3" type="ORF">CCAND38_150020</name>
</gene>
<dbReference type="PANTHER" id="PTHR33393:SF12">
    <property type="entry name" value="CAPSULE BIOSYNTHESIS PROTEIN CAPA"/>
    <property type="match status" value="1"/>
</dbReference>
<reference evidence="3 4" key="1">
    <citation type="submission" date="2015-01" db="EMBL/GenBank/DDBJ databases">
        <authorList>
            <person name="Xiang T."/>
            <person name="Song Y."/>
            <person name="Huang L."/>
            <person name="Wang B."/>
            <person name="Wu P."/>
        </authorList>
    </citation>
    <scope>NUCLEOTIDE SEQUENCE [LARGE SCALE GENOMIC DNA]</scope>
    <source>
        <strain evidence="3 4">CcD38</strain>
    </source>
</reference>
<dbReference type="SMART" id="SM00854">
    <property type="entry name" value="PGA_cap"/>
    <property type="match status" value="1"/>
</dbReference>
<dbReference type="Pfam" id="PF09587">
    <property type="entry name" value="PGA_cap"/>
    <property type="match status" value="1"/>
</dbReference>
<evidence type="ECO:0000313" key="3">
    <source>
        <dbReference type="EMBL" id="CEN43986.1"/>
    </source>
</evidence>
<dbReference type="InterPro" id="IPR019079">
    <property type="entry name" value="Capsule_synth_CapA"/>
</dbReference>